<dbReference type="STRING" id="168276.SAMN05444580_101144"/>
<dbReference type="InterPro" id="IPR007969">
    <property type="entry name" value="DUF732"/>
</dbReference>
<dbReference type="RefSeq" id="WP_072844479.1">
    <property type="nucleotide sequence ID" value="NZ_FNAB01000001.1"/>
</dbReference>
<feature type="compositionally biased region" description="Pro residues" evidence="1">
    <location>
        <begin position="76"/>
        <end position="86"/>
    </location>
</feature>
<keyword evidence="5" id="KW-1185">Reference proteome</keyword>
<evidence type="ECO:0000259" key="3">
    <source>
        <dbReference type="Pfam" id="PF05305"/>
    </source>
</evidence>
<evidence type="ECO:0000313" key="4">
    <source>
        <dbReference type="EMBL" id="SDC53696.1"/>
    </source>
</evidence>
<gene>
    <name evidence="4" type="ORF">SAMN05444580_101144</name>
</gene>
<dbReference type="Pfam" id="PF05305">
    <property type="entry name" value="DUF732"/>
    <property type="match status" value="1"/>
</dbReference>
<name>A0A1G6MFD5_9NOCA</name>
<feature type="compositionally biased region" description="Low complexity" evidence="1">
    <location>
        <begin position="32"/>
        <end position="48"/>
    </location>
</feature>
<evidence type="ECO:0000313" key="5">
    <source>
        <dbReference type="Proteomes" id="UP000199417"/>
    </source>
</evidence>
<sequence length="181" mass="17876">MLDSTRKPLARALALGAMLAVSVGVLAGCGSDDSTASSTPTLTTAQSPGSATVPPLKTDIEVPPYTPPAVAATAPPETPEPVPSGFPGPTEAPAVDERGQEFLDALKAGGVTPAEGGDIAISTANYICSAQAANRPADEVTAYVTGMAGVEAGMTGATVTPEEAAKAAGVYIAAATKTYCK</sequence>
<feature type="region of interest" description="Disordered" evidence="1">
    <location>
        <begin position="32"/>
        <end position="86"/>
    </location>
</feature>
<reference evidence="4 5" key="1">
    <citation type="submission" date="2016-10" db="EMBL/GenBank/DDBJ databases">
        <authorList>
            <person name="de Groot N.N."/>
        </authorList>
    </citation>
    <scope>NUCLEOTIDE SEQUENCE [LARGE SCALE GENOMIC DNA]</scope>
    <source>
        <strain evidence="4 5">JCM 11308</strain>
    </source>
</reference>
<keyword evidence="2" id="KW-0732">Signal</keyword>
<dbReference type="EMBL" id="FNAB01000001">
    <property type="protein sequence ID" value="SDC53696.1"/>
    <property type="molecule type" value="Genomic_DNA"/>
</dbReference>
<evidence type="ECO:0000256" key="1">
    <source>
        <dbReference type="SAM" id="MobiDB-lite"/>
    </source>
</evidence>
<organism evidence="4 5">
    <name type="scientific">Rhodococcus tukisamuensis</name>
    <dbReference type="NCBI Taxonomy" id="168276"/>
    <lineage>
        <taxon>Bacteria</taxon>
        <taxon>Bacillati</taxon>
        <taxon>Actinomycetota</taxon>
        <taxon>Actinomycetes</taxon>
        <taxon>Mycobacteriales</taxon>
        <taxon>Nocardiaceae</taxon>
        <taxon>Rhodococcus</taxon>
    </lineage>
</organism>
<protein>
    <recommendedName>
        <fullName evidence="3">DUF732 domain-containing protein</fullName>
    </recommendedName>
</protein>
<feature type="signal peptide" evidence="2">
    <location>
        <begin position="1"/>
        <end position="27"/>
    </location>
</feature>
<dbReference type="Proteomes" id="UP000199417">
    <property type="component" value="Unassembled WGS sequence"/>
</dbReference>
<proteinExistence type="predicted"/>
<evidence type="ECO:0000256" key="2">
    <source>
        <dbReference type="SAM" id="SignalP"/>
    </source>
</evidence>
<feature type="domain" description="DUF732" evidence="3">
    <location>
        <begin position="100"/>
        <end position="180"/>
    </location>
</feature>
<dbReference type="AlphaFoldDB" id="A0A1G6MFD5"/>
<feature type="chain" id="PRO_5038858222" description="DUF732 domain-containing protein" evidence="2">
    <location>
        <begin position="28"/>
        <end position="181"/>
    </location>
</feature>
<accession>A0A1G6MFD5</accession>
<dbReference type="PROSITE" id="PS51257">
    <property type="entry name" value="PROKAR_LIPOPROTEIN"/>
    <property type="match status" value="1"/>
</dbReference>